<dbReference type="EMBL" id="JAJSOF020000017">
    <property type="protein sequence ID" value="KAJ4439797.1"/>
    <property type="molecule type" value="Genomic_DNA"/>
</dbReference>
<evidence type="ECO:0000256" key="8">
    <source>
        <dbReference type="ARBA" id="ARBA00023065"/>
    </source>
</evidence>
<comment type="similarity">
    <text evidence="2 12">Belongs to the amiloride-sensitive sodium channel (TC 1.A.6) family.</text>
</comment>
<dbReference type="PANTHER" id="PTHR47326">
    <property type="entry name" value="TRANSPOSABLE ELEMENT TC3 TRANSPOSASE-LIKE PROTEIN"/>
    <property type="match status" value="1"/>
</dbReference>
<evidence type="ECO:0000256" key="10">
    <source>
        <dbReference type="ARBA" id="ARBA00023201"/>
    </source>
</evidence>
<keyword evidence="14" id="KW-1185">Reference proteome</keyword>
<evidence type="ECO:0000256" key="6">
    <source>
        <dbReference type="ARBA" id="ARBA00022989"/>
    </source>
</evidence>
<evidence type="ECO:0000256" key="3">
    <source>
        <dbReference type="ARBA" id="ARBA00022448"/>
    </source>
</evidence>
<evidence type="ECO:0000256" key="4">
    <source>
        <dbReference type="ARBA" id="ARBA00022461"/>
    </source>
</evidence>
<protein>
    <submittedName>
        <fullName evidence="13">Uncharacterized protein</fullName>
    </submittedName>
</protein>
<name>A0ABQ8SZZ2_PERAM</name>
<keyword evidence="7" id="KW-0915">Sodium</keyword>
<evidence type="ECO:0000256" key="2">
    <source>
        <dbReference type="ARBA" id="ARBA00007193"/>
    </source>
</evidence>
<evidence type="ECO:0000256" key="7">
    <source>
        <dbReference type="ARBA" id="ARBA00023053"/>
    </source>
</evidence>
<dbReference type="Pfam" id="PF00858">
    <property type="entry name" value="ASC"/>
    <property type="match status" value="1"/>
</dbReference>
<evidence type="ECO:0000313" key="13">
    <source>
        <dbReference type="EMBL" id="KAJ4439797.1"/>
    </source>
</evidence>
<dbReference type="Gene3D" id="1.10.287.770">
    <property type="entry name" value="YojJ-like"/>
    <property type="match status" value="1"/>
</dbReference>
<keyword evidence="10 12" id="KW-0739">Sodium transport</keyword>
<evidence type="ECO:0000256" key="1">
    <source>
        <dbReference type="ARBA" id="ARBA00004141"/>
    </source>
</evidence>
<evidence type="ECO:0000313" key="14">
    <source>
        <dbReference type="Proteomes" id="UP001148838"/>
    </source>
</evidence>
<dbReference type="Gene3D" id="3.30.420.10">
    <property type="entry name" value="Ribonuclease H-like superfamily/Ribonuclease H"/>
    <property type="match status" value="1"/>
</dbReference>
<keyword evidence="3 12" id="KW-0813">Transport</keyword>
<dbReference type="Gene3D" id="1.10.287.820">
    <property type="entry name" value="Acid-sensing ion channel domain"/>
    <property type="match status" value="1"/>
</dbReference>
<keyword evidence="6" id="KW-1133">Transmembrane helix</keyword>
<reference evidence="13 14" key="1">
    <citation type="journal article" date="2022" name="Allergy">
        <title>Genome assembly and annotation of Periplaneta americana reveal a comprehensive cockroach allergen profile.</title>
        <authorList>
            <person name="Wang L."/>
            <person name="Xiong Q."/>
            <person name="Saelim N."/>
            <person name="Wang L."/>
            <person name="Nong W."/>
            <person name="Wan A.T."/>
            <person name="Shi M."/>
            <person name="Liu X."/>
            <person name="Cao Q."/>
            <person name="Hui J.H.L."/>
            <person name="Sookrung N."/>
            <person name="Leung T.F."/>
            <person name="Tungtrongchitr A."/>
            <person name="Tsui S.K.W."/>
        </authorList>
    </citation>
    <scope>NUCLEOTIDE SEQUENCE [LARGE SCALE GENOMIC DNA]</scope>
    <source>
        <strain evidence="13">PWHHKU_190912</strain>
    </source>
</reference>
<sequence>MLVSSAWQTYQENPTTVTIVREQETECSLPAITVCQDLTIREWRRNKFLNLSWGNLIKPRRKLYYKSLVHHIANFSYWNLEHFHRYVLDPTLPNSQYERLQEWLRKDEIVMTLGMQNIGLDKYYRIQPVLSETGYCSCLACLYKNGSVLKSFLSLEKDGRLTVPHRYVQTVKIALSFKPVKVYVHSPHDVPNYMTPRWSITKAELVRDIMFTRQIKISEALHDLSISQRKCLFPYENPLTVSKRYTRNMCLMQCRRELAVKLCGCSPHVYVLNDDDRVRICEIEDFSCLSAHKKMLYFFSHNKNCSCYPECRSLSFNLVHLITMRNKCVIVRLNATSLGGSGSELAARPVGFYFPPMTDSEEDLLPLRSFTCFKTLLLSLAASALDNITKYQLLFEGQSWITYYNDVVYSKVDMIASWGGSVSFFLGASLLSVVEAVYLLLRLPCCALYYYITHFHLDGCVNKHNCPYWSTKNPQEKQRPVHSAKVTVWAAWSSQGITGPFFFQDWRGRTVTVNADRYSRMIERLLGPTLQNFVRFNDETWFQQDEAESHTANVSLRTVGALFPEKLISRRGDINWPPRSPELTSLTISSGAI</sequence>
<comment type="caution">
    <text evidence="13">The sequence shown here is derived from an EMBL/GenBank/DDBJ whole genome shotgun (WGS) entry which is preliminary data.</text>
</comment>
<dbReference type="InterPro" id="IPR036397">
    <property type="entry name" value="RNaseH_sf"/>
</dbReference>
<keyword evidence="11 12" id="KW-0407">Ion channel</keyword>
<evidence type="ECO:0000256" key="12">
    <source>
        <dbReference type="RuleBase" id="RU000679"/>
    </source>
</evidence>
<organism evidence="13 14">
    <name type="scientific">Periplaneta americana</name>
    <name type="common">American cockroach</name>
    <name type="synonym">Blatta americana</name>
    <dbReference type="NCBI Taxonomy" id="6978"/>
    <lineage>
        <taxon>Eukaryota</taxon>
        <taxon>Metazoa</taxon>
        <taxon>Ecdysozoa</taxon>
        <taxon>Arthropoda</taxon>
        <taxon>Hexapoda</taxon>
        <taxon>Insecta</taxon>
        <taxon>Pterygota</taxon>
        <taxon>Neoptera</taxon>
        <taxon>Polyneoptera</taxon>
        <taxon>Dictyoptera</taxon>
        <taxon>Blattodea</taxon>
        <taxon>Blattoidea</taxon>
        <taxon>Blattidae</taxon>
        <taxon>Blattinae</taxon>
        <taxon>Periplaneta</taxon>
    </lineage>
</organism>
<comment type="subcellular location">
    <subcellularLocation>
        <location evidence="1">Membrane</location>
        <topology evidence="1">Multi-pass membrane protein</topology>
    </subcellularLocation>
</comment>
<keyword evidence="5 12" id="KW-0812">Transmembrane</keyword>
<accession>A0ABQ8SZZ2</accession>
<evidence type="ECO:0000256" key="11">
    <source>
        <dbReference type="ARBA" id="ARBA00023303"/>
    </source>
</evidence>
<keyword evidence="9" id="KW-0472">Membrane</keyword>
<keyword evidence="8 12" id="KW-0406">Ion transport</keyword>
<gene>
    <name evidence="13" type="ORF">ANN_07925</name>
</gene>
<dbReference type="InterPro" id="IPR001873">
    <property type="entry name" value="ENaC"/>
</dbReference>
<keyword evidence="4 12" id="KW-0894">Sodium channel</keyword>
<dbReference type="Proteomes" id="UP001148838">
    <property type="component" value="Unassembled WGS sequence"/>
</dbReference>
<dbReference type="PANTHER" id="PTHR47326:SF1">
    <property type="entry name" value="HTH PSQ-TYPE DOMAIN-CONTAINING PROTEIN"/>
    <property type="match status" value="1"/>
</dbReference>
<evidence type="ECO:0000256" key="5">
    <source>
        <dbReference type="ARBA" id="ARBA00022692"/>
    </source>
</evidence>
<evidence type="ECO:0000256" key="9">
    <source>
        <dbReference type="ARBA" id="ARBA00023136"/>
    </source>
</evidence>
<proteinExistence type="inferred from homology"/>